<protein>
    <submittedName>
        <fullName evidence="1">Uncharacterized protein</fullName>
    </submittedName>
</protein>
<dbReference type="EMBL" id="CAMXCT020000056">
    <property type="protein sequence ID" value="CAL1126530.1"/>
    <property type="molecule type" value="Genomic_DNA"/>
</dbReference>
<dbReference type="EMBL" id="CAMXCT030000056">
    <property type="protein sequence ID" value="CAL4760467.1"/>
    <property type="molecule type" value="Genomic_DNA"/>
</dbReference>
<dbReference type="AlphaFoldDB" id="A0A9P1BI70"/>
<evidence type="ECO:0000313" key="2">
    <source>
        <dbReference type="EMBL" id="CAL4760467.1"/>
    </source>
</evidence>
<dbReference type="EMBL" id="CAMXCT010000056">
    <property type="protein sequence ID" value="CAI3973155.1"/>
    <property type="molecule type" value="Genomic_DNA"/>
</dbReference>
<reference evidence="2 3" key="2">
    <citation type="submission" date="2024-05" db="EMBL/GenBank/DDBJ databases">
        <authorList>
            <person name="Chen Y."/>
            <person name="Shah S."/>
            <person name="Dougan E. K."/>
            <person name="Thang M."/>
            <person name="Chan C."/>
        </authorList>
    </citation>
    <scope>NUCLEOTIDE SEQUENCE [LARGE SCALE GENOMIC DNA]</scope>
</reference>
<evidence type="ECO:0000313" key="1">
    <source>
        <dbReference type="EMBL" id="CAI3973155.1"/>
    </source>
</evidence>
<reference evidence="1" key="1">
    <citation type="submission" date="2022-10" db="EMBL/GenBank/DDBJ databases">
        <authorList>
            <person name="Chen Y."/>
            <person name="Dougan E. K."/>
            <person name="Chan C."/>
            <person name="Rhodes N."/>
            <person name="Thang M."/>
        </authorList>
    </citation>
    <scope>NUCLEOTIDE SEQUENCE</scope>
</reference>
<comment type="caution">
    <text evidence="1">The sequence shown here is derived from an EMBL/GenBank/DDBJ whole genome shotgun (WGS) entry which is preliminary data.</text>
</comment>
<proteinExistence type="predicted"/>
<dbReference type="OrthoDB" id="444295at2759"/>
<gene>
    <name evidence="1" type="ORF">C1SCF055_LOCUS1678</name>
</gene>
<keyword evidence="3" id="KW-1185">Reference proteome</keyword>
<evidence type="ECO:0000313" key="3">
    <source>
        <dbReference type="Proteomes" id="UP001152797"/>
    </source>
</evidence>
<sequence length="201" mass="22936">MAQEDLCNELFGDYLSGAETAKRTCKIARMICKVRPNRHTEDTLLKIAKAGQSKTNACRNLHVLINQGKVLLPVPIDAVLLRVALRRPYFRKQELYWPVLRMEDWIKVLMARAPETLLAGCAFENKSAWMSILDGFWADYESCNPTYPIYSSTLRRSHSIPYFLHGDEGKTLRQRSFMIESFQPVISRKGCLVSNESGHPG</sequence>
<dbReference type="Proteomes" id="UP001152797">
    <property type="component" value="Unassembled WGS sequence"/>
</dbReference>
<organism evidence="1">
    <name type="scientific">Cladocopium goreaui</name>
    <dbReference type="NCBI Taxonomy" id="2562237"/>
    <lineage>
        <taxon>Eukaryota</taxon>
        <taxon>Sar</taxon>
        <taxon>Alveolata</taxon>
        <taxon>Dinophyceae</taxon>
        <taxon>Suessiales</taxon>
        <taxon>Symbiodiniaceae</taxon>
        <taxon>Cladocopium</taxon>
    </lineage>
</organism>
<accession>A0A9P1BI70</accession>
<name>A0A9P1BI70_9DINO</name>